<dbReference type="KEGG" id="apac:S7S_11515"/>
<keyword evidence="4" id="KW-1185">Reference proteome</keyword>
<evidence type="ECO:0000259" key="2">
    <source>
        <dbReference type="Pfam" id="PF01852"/>
    </source>
</evidence>
<dbReference type="AlphaFoldDB" id="A0A0B4XPN7"/>
<feature type="region of interest" description="Disordered" evidence="1">
    <location>
        <begin position="214"/>
        <end position="237"/>
    </location>
</feature>
<evidence type="ECO:0000313" key="3">
    <source>
        <dbReference type="EMBL" id="AJD48715.1"/>
    </source>
</evidence>
<feature type="domain" description="START" evidence="2">
    <location>
        <begin position="4"/>
        <end position="186"/>
    </location>
</feature>
<dbReference type="SUPFAM" id="SSF55961">
    <property type="entry name" value="Bet v1-like"/>
    <property type="match status" value="1"/>
</dbReference>
<dbReference type="RefSeq" id="WP_008736999.1">
    <property type="nucleotide sequence ID" value="NZ_CP004387.1"/>
</dbReference>
<reference evidence="3 4" key="1">
    <citation type="journal article" date="2012" name="J. Bacteriol.">
        <title>Genome sequence of an alkane-degrading bacterium, Alcanivorax pacificus type strain W11-5, isolated from deep sea sediment.</title>
        <authorList>
            <person name="Lai Q."/>
            <person name="Shao Z."/>
        </authorList>
    </citation>
    <scope>NUCLEOTIDE SEQUENCE [LARGE SCALE GENOMIC DNA]</scope>
    <source>
        <strain evidence="3 4">W11-5</strain>
    </source>
</reference>
<dbReference type="InterPro" id="IPR028347">
    <property type="entry name" value="START_dom_prot"/>
</dbReference>
<dbReference type="Pfam" id="PF01852">
    <property type="entry name" value="START"/>
    <property type="match status" value="1"/>
</dbReference>
<organism evidence="3 4">
    <name type="scientific">Isoalcanivorax pacificus W11-5</name>
    <dbReference type="NCBI Taxonomy" id="391936"/>
    <lineage>
        <taxon>Bacteria</taxon>
        <taxon>Pseudomonadati</taxon>
        <taxon>Pseudomonadota</taxon>
        <taxon>Gammaproteobacteria</taxon>
        <taxon>Oceanospirillales</taxon>
        <taxon>Alcanivoracaceae</taxon>
        <taxon>Isoalcanivorax</taxon>
    </lineage>
</organism>
<evidence type="ECO:0000256" key="1">
    <source>
        <dbReference type="SAM" id="MobiDB-lite"/>
    </source>
</evidence>
<gene>
    <name evidence="3" type="ORF">S7S_11515</name>
</gene>
<dbReference type="GO" id="GO:0008289">
    <property type="term" value="F:lipid binding"/>
    <property type="evidence" value="ECO:0007669"/>
    <property type="project" value="InterPro"/>
</dbReference>
<dbReference type="InterPro" id="IPR002913">
    <property type="entry name" value="START_lipid-bd_dom"/>
</dbReference>
<proteinExistence type="predicted"/>
<accession>A0A0B4XPN7</accession>
<dbReference type="HOGENOM" id="CLU_095975_0_0_6"/>
<dbReference type="InterPro" id="IPR023393">
    <property type="entry name" value="START-like_dom_sf"/>
</dbReference>
<dbReference type="EMBL" id="CP004387">
    <property type="protein sequence ID" value="AJD48715.1"/>
    <property type="molecule type" value="Genomic_DNA"/>
</dbReference>
<protein>
    <recommendedName>
        <fullName evidence="2">START domain-containing protein</fullName>
    </recommendedName>
</protein>
<name>A0A0B4XPN7_9GAMM</name>
<sequence>MMSVLCVLALNAQASTGRWTLVTQREGVRVYMAHDDDARIKTFRGEARIALDDFSALSAQLDDYAFMASWLHMVSEIAEISREDPLRRQLHVSTRLPWPVENRDITLEMAVSQDPHTYAVDVLFRQSRTPLPARDGYVRMPFMNGCIRFYPLAPPDMAVTYQVTLDPGGHVPAWLANLLLRDIPYFSLRRLGRVVNQPLRDTARQAYFRIPPGWPGGDERGRTVSASRDCPVPSIPR</sequence>
<dbReference type="Proteomes" id="UP000006764">
    <property type="component" value="Chromosome"/>
</dbReference>
<evidence type="ECO:0000313" key="4">
    <source>
        <dbReference type="Proteomes" id="UP000006764"/>
    </source>
</evidence>
<dbReference type="Gene3D" id="3.30.530.20">
    <property type="match status" value="1"/>
</dbReference>
<dbReference type="STRING" id="391936.S7S_11515"/>
<dbReference type="PIRSF" id="PIRSF039033">
    <property type="entry name" value="START_dom"/>
    <property type="match status" value="1"/>
</dbReference>